<dbReference type="RefSeq" id="WP_262431511.1">
    <property type="nucleotide sequence ID" value="NZ_JACRTE010000003.1"/>
</dbReference>
<accession>A0A926IMD8</accession>
<dbReference type="AlphaFoldDB" id="A0A926IMD8"/>
<dbReference type="EMBL" id="JACRTE010000003">
    <property type="protein sequence ID" value="MBC8595932.1"/>
    <property type="molecule type" value="Genomic_DNA"/>
</dbReference>
<organism evidence="2 3">
    <name type="scientific">Qingrenia yutianensis</name>
    <dbReference type="NCBI Taxonomy" id="2763676"/>
    <lineage>
        <taxon>Bacteria</taxon>
        <taxon>Bacillati</taxon>
        <taxon>Bacillota</taxon>
        <taxon>Clostridia</taxon>
        <taxon>Eubacteriales</taxon>
        <taxon>Oscillospiraceae</taxon>
        <taxon>Qingrenia</taxon>
    </lineage>
</organism>
<keyword evidence="3" id="KW-1185">Reference proteome</keyword>
<feature type="chain" id="PRO_5039593829" evidence="1">
    <location>
        <begin position="22"/>
        <end position="444"/>
    </location>
</feature>
<name>A0A926IMD8_9FIRM</name>
<gene>
    <name evidence="2" type="ORF">H8706_03490</name>
</gene>
<evidence type="ECO:0000313" key="3">
    <source>
        <dbReference type="Proteomes" id="UP000647416"/>
    </source>
</evidence>
<dbReference type="Proteomes" id="UP000647416">
    <property type="component" value="Unassembled WGS sequence"/>
</dbReference>
<evidence type="ECO:0000313" key="2">
    <source>
        <dbReference type="EMBL" id="MBC8595932.1"/>
    </source>
</evidence>
<reference evidence="2" key="1">
    <citation type="submission" date="2020-08" db="EMBL/GenBank/DDBJ databases">
        <title>Genome public.</title>
        <authorList>
            <person name="Liu C."/>
            <person name="Sun Q."/>
        </authorList>
    </citation>
    <scope>NUCLEOTIDE SEQUENCE</scope>
    <source>
        <strain evidence="2">NSJ-50</strain>
    </source>
</reference>
<proteinExistence type="predicted"/>
<evidence type="ECO:0000256" key="1">
    <source>
        <dbReference type="SAM" id="SignalP"/>
    </source>
</evidence>
<comment type="caution">
    <text evidence="2">The sequence shown here is derived from an EMBL/GenBank/DDBJ whole genome shotgun (WGS) entry which is preliminary data.</text>
</comment>
<keyword evidence="1" id="KW-0732">Signal</keyword>
<dbReference type="PROSITE" id="PS51257">
    <property type="entry name" value="PROKAR_LIPOPROTEIN"/>
    <property type="match status" value="1"/>
</dbReference>
<sequence>MKKFLAFALTAGIAGSSCCYAYNGAEVYSNGFENGISDFGTYYSGRADTELPMIFKSENDGGMLEIVPVCDLAEKESKSNVSSGFAYQGVVCNKYFALSDGESYTLSADILNGGNDKITACFILLNQNKVLGASKKYEIESGKKINIEYNFASNRTTDKGKAVLALYNVKKDESVFADNFELAKGYAESWSGDNAVVTKNGNIILLSGNNSGYGTAKTSVLKSTLADEPHVFEATVTANEKTFLNITCPQIDLCKKSYVIKKGETKKIYLEFNPSDANGDTLMFEISAVGKTSAVKNLEISDVKIKDVLHSVNIKEENGKLTASGRLKEENAHYSADIFEQTDYTKDFETNTDGEYSFEIADLSSFPDDTAVNVTAKISANGYDSDITGEYLYISKNYKNAIAQKVNEKKTASEIAEILTEDVLDITGISAEPVFKASNQTNVF</sequence>
<protein>
    <submittedName>
        <fullName evidence="2">Uncharacterized protein</fullName>
    </submittedName>
</protein>
<feature type="signal peptide" evidence="1">
    <location>
        <begin position="1"/>
        <end position="21"/>
    </location>
</feature>